<dbReference type="EMBL" id="JBBPBN010000020">
    <property type="protein sequence ID" value="KAK9017064.1"/>
    <property type="molecule type" value="Genomic_DNA"/>
</dbReference>
<evidence type="ECO:0000313" key="2">
    <source>
        <dbReference type="EMBL" id="KAK9017064.1"/>
    </source>
</evidence>
<sequence length="317" mass="37033">MFGDDVFFIWKNVKLYGFSRFIKRNRETTRDWTHLPLLPSIADRLGLIELLRFRAVCKDWYVASSTASDNVEGLPDREPWFLLYGDDNSACTLVTEYSNEKHTIDIPQLNGTTCLASSHGWLLLFREGLMFFFCPLSRAKIHIPGTFPHSVISNHVAIFSAPPTSEDCIVGVLSRTATEFELHIIHRGATSWTNHKLKSTFPKEIYYAAYNKGSFYFIHDKSLMVYFNMEEQNLRLMKIIYAKSETGLRFRTEDERKKMEEQLEFDDMSQVSICGTILSCDYGRSNKMVRYENNRTYQKQGAWFQPRFHQISEEQSW</sequence>
<evidence type="ECO:0000259" key="1">
    <source>
        <dbReference type="Pfam" id="PF03478"/>
    </source>
</evidence>
<dbReference type="InterPro" id="IPR005174">
    <property type="entry name" value="KIB1-4_b-propeller"/>
</dbReference>
<protein>
    <recommendedName>
        <fullName evidence="1">KIB1-4 beta-propeller domain-containing protein</fullName>
    </recommendedName>
</protein>
<keyword evidence="3" id="KW-1185">Reference proteome</keyword>
<accession>A0ABR2RWF3</accession>
<feature type="domain" description="KIB1-4 beta-propeller" evidence="1">
    <location>
        <begin position="100"/>
        <end position="242"/>
    </location>
</feature>
<dbReference type="PANTHER" id="PTHR33127">
    <property type="entry name" value="TRANSMEMBRANE PROTEIN"/>
    <property type="match status" value="1"/>
</dbReference>
<dbReference type="PANTHER" id="PTHR33127:SF20">
    <property type="entry name" value="F-BOX DOMAIN-CONTAINING PROTEIN"/>
    <property type="match status" value="1"/>
</dbReference>
<dbReference type="Proteomes" id="UP001396334">
    <property type="component" value="Unassembled WGS sequence"/>
</dbReference>
<reference evidence="2 3" key="1">
    <citation type="journal article" date="2024" name="G3 (Bethesda)">
        <title>Genome assembly of Hibiscus sabdariffa L. provides insights into metabolisms of medicinal natural products.</title>
        <authorList>
            <person name="Kim T."/>
        </authorList>
    </citation>
    <scope>NUCLEOTIDE SEQUENCE [LARGE SCALE GENOMIC DNA]</scope>
    <source>
        <strain evidence="2">TK-2024</strain>
        <tissue evidence="2">Old leaves</tissue>
    </source>
</reference>
<comment type="caution">
    <text evidence="2">The sequence shown here is derived from an EMBL/GenBank/DDBJ whole genome shotgun (WGS) entry which is preliminary data.</text>
</comment>
<dbReference type="Pfam" id="PF03478">
    <property type="entry name" value="Beta-prop_KIB1-4"/>
    <property type="match status" value="1"/>
</dbReference>
<gene>
    <name evidence="2" type="ORF">V6N11_079550</name>
</gene>
<organism evidence="2 3">
    <name type="scientific">Hibiscus sabdariffa</name>
    <name type="common">roselle</name>
    <dbReference type="NCBI Taxonomy" id="183260"/>
    <lineage>
        <taxon>Eukaryota</taxon>
        <taxon>Viridiplantae</taxon>
        <taxon>Streptophyta</taxon>
        <taxon>Embryophyta</taxon>
        <taxon>Tracheophyta</taxon>
        <taxon>Spermatophyta</taxon>
        <taxon>Magnoliopsida</taxon>
        <taxon>eudicotyledons</taxon>
        <taxon>Gunneridae</taxon>
        <taxon>Pentapetalae</taxon>
        <taxon>rosids</taxon>
        <taxon>malvids</taxon>
        <taxon>Malvales</taxon>
        <taxon>Malvaceae</taxon>
        <taxon>Malvoideae</taxon>
        <taxon>Hibiscus</taxon>
    </lineage>
</organism>
<proteinExistence type="predicted"/>
<evidence type="ECO:0000313" key="3">
    <source>
        <dbReference type="Proteomes" id="UP001396334"/>
    </source>
</evidence>
<name>A0ABR2RWF3_9ROSI</name>